<accession>A0A3G3BYN7</accession>
<sequence length="474" mass="52002">MAQITWRNIDAPDLTGVARLQEVGVQGIRDAISGLLGTFDQQRQLSNLNFDTARTQNTAALQNELLNYRDPNQLQEAMPQYAADALRQRFGAALDQNAINQTLATRPGQLRQDMTGQIQLDQLQKEQASQPYENQFYSLLAANPAQAEAFLRQNEANFADSRQLYGDLTNRRQQIEQLSLQRAQLADARAARAAANSERAAAAKERGNFRSYAQELNQWVLDNPDKPMGAKAAELQKKYDINPVTGNQVATAVGQNIQALGAPTPEQAGVLTSLTTQNAQAGQQFKQDATQDVRAAFIRQGVDPTVFSLQDDTKTSADDVIKSLQSRLSDPNEAIEAYSRVKKAYPGATPSTVGYIIEKSLSPGRWGGFADGVTVSFGDVEDIAKQTRQTANNAAARQTYTDALRLVDSTGDSLVKEANAPLIQYQRSLPKANITGEALPKLTPVVPDYTGKRKELVKFLDERLGDPKFNSNTR</sequence>
<dbReference type="EMBL" id="MH899585">
    <property type="protein sequence ID" value="AYP69320.1"/>
    <property type="molecule type" value="Genomic_DNA"/>
</dbReference>
<keyword evidence="2" id="KW-1185">Reference proteome</keyword>
<evidence type="ECO:0000313" key="2">
    <source>
        <dbReference type="Proteomes" id="UP000278488"/>
    </source>
</evidence>
<dbReference type="Proteomes" id="UP000278488">
    <property type="component" value="Segment"/>
</dbReference>
<proteinExistence type="predicted"/>
<organism evidence="1 2">
    <name type="scientific">Klebsiella phage Pylas</name>
    <dbReference type="NCBI Taxonomy" id="2419682"/>
    <lineage>
        <taxon>Viruses</taxon>
        <taxon>Duplodnaviria</taxon>
        <taxon>Heunggongvirae</taxon>
        <taxon>Uroviricota</taxon>
        <taxon>Caudoviricetes</taxon>
        <taxon>Schitoviridae</taxon>
        <taxon>Humphriesvirinae</taxon>
        <taxon>Pylasvirus</taxon>
        <taxon>Pylasvirus pylas</taxon>
    </lineage>
</organism>
<evidence type="ECO:0000313" key="1">
    <source>
        <dbReference type="EMBL" id="AYP69320.1"/>
    </source>
</evidence>
<name>A0A3G3BYN7_9CAUD</name>
<gene>
    <name evidence="1" type="ORF">Pylas_066</name>
</gene>
<protein>
    <submittedName>
        <fullName evidence="1">Acyl-CoA reductase</fullName>
    </submittedName>
</protein>
<reference evidence="2" key="1">
    <citation type="submission" date="2018-09" db="EMBL/GenBank/DDBJ databases">
        <title>Complete genome of Klebsiella pneumoniae phage Pylas.</title>
        <authorList>
            <person name="Powell J.E."/>
            <person name="Lessor L."/>
            <person name="O'Leary C.J."/>
            <person name="Liu M."/>
        </authorList>
    </citation>
    <scope>NUCLEOTIDE SEQUENCE [LARGE SCALE GENOMIC DNA]</scope>
</reference>